<organism evidence="3 4">
    <name type="scientific">Actinacidiphila bryophytorum</name>
    <dbReference type="NCBI Taxonomy" id="1436133"/>
    <lineage>
        <taxon>Bacteria</taxon>
        <taxon>Bacillati</taxon>
        <taxon>Actinomycetota</taxon>
        <taxon>Actinomycetes</taxon>
        <taxon>Kitasatosporales</taxon>
        <taxon>Streptomycetaceae</taxon>
        <taxon>Actinacidiphila</taxon>
    </lineage>
</organism>
<evidence type="ECO:0000313" key="3">
    <source>
        <dbReference type="EMBL" id="CAG7606350.1"/>
    </source>
</evidence>
<accession>A0A9W4GZ26</accession>
<dbReference type="InterPro" id="IPR011047">
    <property type="entry name" value="Quinoprotein_ADH-like_sf"/>
</dbReference>
<dbReference type="Pfam" id="PF13360">
    <property type="entry name" value="PQQ_2"/>
    <property type="match status" value="2"/>
</dbReference>
<dbReference type="Proteomes" id="UP001153328">
    <property type="component" value="Unassembled WGS sequence"/>
</dbReference>
<dbReference type="SUPFAM" id="SSF50998">
    <property type="entry name" value="Quinoprotein alcohol dehydrogenase-like"/>
    <property type="match status" value="1"/>
</dbReference>
<dbReference type="Gene3D" id="2.130.10.10">
    <property type="entry name" value="YVTN repeat-like/Quinoprotein amine dehydrogenase"/>
    <property type="match status" value="2"/>
</dbReference>
<gene>
    <name evidence="3" type="ORF">SBRY_10919</name>
</gene>
<dbReference type="InterPro" id="IPR018391">
    <property type="entry name" value="PQQ_b-propeller_rpt"/>
</dbReference>
<comment type="caution">
    <text evidence="3">The sequence shown here is derived from an EMBL/GenBank/DDBJ whole genome shotgun (WGS) entry which is preliminary data.</text>
</comment>
<dbReference type="PANTHER" id="PTHR34512:SF30">
    <property type="entry name" value="OUTER MEMBRANE PROTEIN ASSEMBLY FACTOR BAMB"/>
    <property type="match status" value="1"/>
</dbReference>
<reference evidence="3" key="1">
    <citation type="submission" date="2021-06" db="EMBL/GenBank/DDBJ databases">
        <authorList>
            <person name="Arsene-Ploetze F."/>
        </authorList>
    </citation>
    <scope>NUCLEOTIDE SEQUENCE</scope>
    <source>
        <strain evidence="3">SBRY1</strain>
    </source>
</reference>
<feature type="compositionally biased region" description="Basic and acidic residues" evidence="1">
    <location>
        <begin position="59"/>
        <end position="80"/>
    </location>
</feature>
<keyword evidence="4" id="KW-1185">Reference proteome</keyword>
<feature type="region of interest" description="Disordered" evidence="1">
    <location>
        <begin position="1"/>
        <end position="248"/>
    </location>
</feature>
<feature type="compositionally biased region" description="Basic and acidic residues" evidence="1">
    <location>
        <begin position="145"/>
        <end position="159"/>
    </location>
</feature>
<evidence type="ECO:0000259" key="2">
    <source>
        <dbReference type="Pfam" id="PF13360"/>
    </source>
</evidence>
<sequence length="650" mass="66899">MTTEPSPGETAPQQPTGWAFTPRRPMPATPRPDARDPEAPRPDAPPPDARRPAAARAEALPDARRPEAPRPDGPQPERAHTPQHAPKHPAPQPDARRPEWRQPDAPPPEAPRADTPRAGMPRRDHMQASQHGPRHPAPQAGGRQPDARRAEAPQPERTHAPQHGPGRPAPRAEGRGPEARQTGGPLPGGRRAGAASADTPLPGLQRLSTRQAGQPRGGSQEADARSAIPPQAVPVQHRTDRRAGRKRGPGRVLAALAVVGAVGGGAAVALHREDAAPSASRHLVQVWQVASPAADDELVGSWVTDKLLVRASTRGGVTAYSLADGSTAWTAALPAKAAAAGTQPCAMSPTLTAAGLGTVAFGRDGHTCTSLAGIDAATGTVLWTVPLVDAGHKTAMGAQTFLQGDVATVVGENFLGGLDVRTGHRVWGFKSRGYYCNAYTWGGPGVVLVDDYCADSGTHFTLTAYDGATGRTLWSQTQDAHTDIAHVFSGAPLIVSEHKAGEDSVRVVAPSGASRKLAVGNTELLPGNDSAADHSARLVGGVLVTPATTAAGSEVDAFDTATGAKLWSYPATALATSAGDSDRVYALAGSPSAPQVVALDPRTGHATAVAALPAATGKRVFTAGTVYVTAAGGVLELDAQGTGVGVRFSQ</sequence>
<feature type="domain" description="Pyrrolo-quinoline quinone repeat" evidence="2">
    <location>
        <begin position="553"/>
        <end position="638"/>
    </location>
</feature>
<protein>
    <recommendedName>
        <fullName evidence="2">Pyrrolo-quinoline quinone repeat domain-containing protein</fullName>
    </recommendedName>
</protein>
<feature type="domain" description="Pyrrolo-quinoline quinone repeat" evidence="2">
    <location>
        <begin position="371"/>
        <end position="497"/>
    </location>
</feature>
<dbReference type="InterPro" id="IPR002372">
    <property type="entry name" value="PQQ_rpt_dom"/>
</dbReference>
<evidence type="ECO:0000313" key="4">
    <source>
        <dbReference type="Proteomes" id="UP001153328"/>
    </source>
</evidence>
<dbReference type="InterPro" id="IPR015943">
    <property type="entry name" value="WD40/YVTN_repeat-like_dom_sf"/>
</dbReference>
<feature type="compositionally biased region" description="Basic and acidic residues" evidence="1">
    <location>
        <begin position="32"/>
        <end position="41"/>
    </location>
</feature>
<dbReference type="PANTHER" id="PTHR34512">
    <property type="entry name" value="CELL SURFACE PROTEIN"/>
    <property type="match status" value="1"/>
</dbReference>
<feature type="compositionally biased region" description="Basic and acidic residues" evidence="1">
    <location>
        <begin position="111"/>
        <end position="126"/>
    </location>
</feature>
<evidence type="ECO:0000256" key="1">
    <source>
        <dbReference type="SAM" id="MobiDB-lite"/>
    </source>
</evidence>
<dbReference type="SMART" id="SM00564">
    <property type="entry name" value="PQQ"/>
    <property type="match status" value="5"/>
</dbReference>
<dbReference type="AlphaFoldDB" id="A0A9W4GZ26"/>
<feature type="compositionally biased region" description="Polar residues" evidence="1">
    <location>
        <begin position="1"/>
        <end position="16"/>
    </location>
</feature>
<dbReference type="EMBL" id="CAJVAX010000001">
    <property type="protein sequence ID" value="CAG7606350.1"/>
    <property type="molecule type" value="Genomic_DNA"/>
</dbReference>
<name>A0A9W4GZ26_9ACTN</name>
<proteinExistence type="predicted"/>